<dbReference type="GO" id="GO:0006281">
    <property type="term" value="P:DNA repair"/>
    <property type="evidence" value="ECO:0007669"/>
    <property type="project" value="UniProtKB-UniRule"/>
</dbReference>
<proteinExistence type="inferred from homology"/>
<evidence type="ECO:0000256" key="4">
    <source>
        <dbReference type="ARBA" id="ARBA00022723"/>
    </source>
</evidence>
<evidence type="ECO:0000256" key="3">
    <source>
        <dbReference type="ARBA" id="ARBA00022722"/>
    </source>
</evidence>
<evidence type="ECO:0000256" key="5">
    <source>
        <dbReference type="ARBA" id="ARBA00022759"/>
    </source>
</evidence>
<dbReference type="PANTHER" id="PTHR30194:SF3">
    <property type="entry name" value="CROSSOVER JUNCTION ENDODEOXYRIBONUCLEASE RUVC"/>
    <property type="match status" value="1"/>
</dbReference>
<keyword evidence="2 13" id="KW-0963">Cytoplasm</keyword>
<dbReference type="KEGG" id="teq:TEQUI_0278"/>
<dbReference type="EMBL" id="CP002456">
    <property type="protein sequence ID" value="ADU91226.1"/>
    <property type="molecule type" value="Genomic_DNA"/>
</dbReference>
<dbReference type="InterPro" id="IPR036397">
    <property type="entry name" value="RNaseH_sf"/>
</dbReference>
<reference evidence="15 16" key="1">
    <citation type="journal article" date="2011" name="J. Bacteriol.">
        <title>Genome sequence of Taylorella equigenitalis MCE9, the causative agent of contagious equine metritis.</title>
        <authorList>
            <person name="Hebert L."/>
            <person name="Moumen B."/>
            <person name="Duquesne F."/>
            <person name="Breuil M.F."/>
            <person name="Laugier C."/>
            <person name="Batto J.M."/>
            <person name="Renault P."/>
            <person name="Petry S."/>
        </authorList>
    </citation>
    <scope>NUCLEOTIDE SEQUENCE [LARGE SCALE GENOMIC DNA]</scope>
    <source>
        <strain evidence="15 16">MCE9</strain>
    </source>
</reference>
<name>A0A654KH94_TAYEM</name>
<evidence type="ECO:0000256" key="13">
    <source>
        <dbReference type="HAMAP-Rule" id="MF_00034"/>
    </source>
</evidence>
<keyword evidence="6 13" id="KW-0227">DNA damage</keyword>
<evidence type="ECO:0000313" key="16">
    <source>
        <dbReference type="Proteomes" id="UP000007472"/>
    </source>
</evidence>
<dbReference type="GO" id="GO:0006310">
    <property type="term" value="P:DNA recombination"/>
    <property type="evidence" value="ECO:0007669"/>
    <property type="project" value="UniProtKB-UniRule"/>
</dbReference>
<comment type="subunit">
    <text evidence="13">Homodimer which binds Holliday junction (HJ) DNA. The HJ becomes 2-fold symmetrical on binding to RuvC with unstacked arms; it has a different conformation from HJ DNA in complex with RuvA. In the full resolvosome a probable DNA-RuvA(4)-RuvB(12)-RuvC(2) complex forms which resolves the HJ.</text>
</comment>
<dbReference type="Pfam" id="PF02075">
    <property type="entry name" value="RuvC"/>
    <property type="match status" value="1"/>
</dbReference>
<evidence type="ECO:0000256" key="12">
    <source>
        <dbReference type="ARBA" id="ARBA00029354"/>
    </source>
</evidence>
<evidence type="ECO:0000256" key="2">
    <source>
        <dbReference type="ARBA" id="ARBA00022490"/>
    </source>
</evidence>
<dbReference type="GO" id="GO:0005737">
    <property type="term" value="C:cytoplasm"/>
    <property type="evidence" value="ECO:0007669"/>
    <property type="project" value="UniProtKB-SubCell"/>
</dbReference>
<dbReference type="NCBIfam" id="TIGR00228">
    <property type="entry name" value="ruvC"/>
    <property type="match status" value="1"/>
</dbReference>
<dbReference type="Gene3D" id="3.30.420.10">
    <property type="entry name" value="Ribonuclease H-like superfamily/Ribonuclease H"/>
    <property type="match status" value="1"/>
</dbReference>
<evidence type="ECO:0000256" key="6">
    <source>
        <dbReference type="ARBA" id="ARBA00022763"/>
    </source>
</evidence>
<feature type="binding site" evidence="13">
    <location>
        <position position="7"/>
    </location>
    <ligand>
        <name>Mg(2+)</name>
        <dbReference type="ChEBI" id="CHEBI:18420"/>
        <label>1</label>
    </ligand>
</feature>
<evidence type="ECO:0000256" key="9">
    <source>
        <dbReference type="ARBA" id="ARBA00023125"/>
    </source>
</evidence>
<comment type="cofactor">
    <cofactor evidence="13">
        <name>Mg(2+)</name>
        <dbReference type="ChEBI" id="CHEBI:18420"/>
    </cofactor>
    <text evidence="13">Binds 2 Mg(2+) ion per subunit.</text>
</comment>
<feature type="binding site" evidence="13">
    <location>
        <position position="140"/>
    </location>
    <ligand>
        <name>Mg(2+)</name>
        <dbReference type="ChEBI" id="CHEBI:18420"/>
        <label>1</label>
    </ligand>
</feature>
<comment type="subcellular location">
    <subcellularLocation>
        <location evidence="13">Cytoplasm</location>
    </subcellularLocation>
</comment>
<evidence type="ECO:0000256" key="11">
    <source>
        <dbReference type="ARBA" id="ARBA00023204"/>
    </source>
</evidence>
<feature type="active site" evidence="13">
    <location>
        <position position="68"/>
    </location>
</feature>
<keyword evidence="5 13" id="KW-0255">Endonuclease</keyword>
<dbReference type="EC" id="3.1.21.10" evidence="13 14"/>
<dbReference type="InterPro" id="IPR012337">
    <property type="entry name" value="RNaseH-like_sf"/>
</dbReference>
<dbReference type="AlphaFoldDB" id="A0A654KH94"/>
<dbReference type="HAMAP" id="MF_00034">
    <property type="entry name" value="RuvC"/>
    <property type="match status" value="1"/>
</dbReference>
<sequence>MRIVGIDPGLRFTGYGVIEASQNGQLQYVASGTIAIPTDLPLYKRLVHIMEGVQEVIEHFNPKTSCIEEVVVNKNGKTTLLLGQARGAALVTLANLGLEVFEYPALQIKKSVSSNGRAPKEQVRQMVKYILNLNNMPSSDAADALACAITHAHMIPTLDLLKMRDLDTSHTARMKSGRIKFK</sequence>
<keyword evidence="7 13" id="KW-0378">Hydrolase</keyword>
<dbReference type="Proteomes" id="UP000007472">
    <property type="component" value="Chromosome"/>
</dbReference>
<evidence type="ECO:0000256" key="14">
    <source>
        <dbReference type="NCBIfam" id="TIGR00228"/>
    </source>
</evidence>
<keyword evidence="10 13" id="KW-0233">DNA recombination</keyword>
<keyword evidence="4 13" id="KW-0479">Metal-binding</keyword>
<comment type="catalytic activity">
    <reaction evidence="12 13">
        <text>Endonucleolytic cleavage at a junction such as a reciprocal single-stranded crossover between two homologous DNA duplexes (Holliday junction).</text>
        <dbReference type="EC" id="3.1.21.10"/>
    </reaction>
</comment>
<feature type="active site" evidence="13">
    <location>
        <position position="7"/>
    </location>
</feature>
<keyword evidence="9 13" id="KW-0238">DNA-binding</keyword>
<gene>
    <name evidence="13" type="primary">ruvC</name>
    <name evidence="15" type="ordered locus">TEQUI_0278</name>
</gene>
<dbReference type="GO" id="GO:0008821">
    <property type="term" value="F:crossover junction DNA endonuclease activity"/>
    <property type="evidence" value="ECO:0007669"/>
    <property type="project" value="UniProtKB-UniRule"/>
</dbReference>
<dbReference type="GO" id="GO:0000287">
    <property type="term" value="F:magnesium ion binding"/>
    <property type="evidence" value="ECO:0007669"/>
    <property type="project" value="UniProtKB-UniRule"/>
</dbReference>
<dbReference type="SUPFAM" id="SSF53098">
    <property type="entry name" value="Ribonuclease H-like"/>
    <property type="match status" value="1"/>
</dbReference>
<dbReference type="CDD" id="cd16962">
    <property type="entry name" value="RuvC"/>
    <property type="match status" value="1"/>
</dbReference>
<evidence type="ECO:0000256" key="10">
    <source>
        <dbReference type="ARBA" id="ARBA00023172"/>
    </source>
</evidence>
<dbReference type="FunFam" id="3.30.420.10:FF:000002">
    <property type="entry name" value="Crossover junction endodeoxyribonuclease RuvC"/>
    <property type="match status" value="1"/>
</dbReference>
<keyword evidence="11 13" id="KW-0234">DNA repair</keyword>
<dbReference type="PANTHER" id="PTHR30194">
    <property type="entry name" value="CROSSOVER JUNCTION ENDODEOXYRIBONUCLEASE RUVC"/>
    <property type="match status" value="1"/>
</dbReference>
<organism evidence="15 16">
    <name type="scientific">Taylorella equigenitalis (strain MCE9)</name>
    <dbReference type="NCBI Taxonomy" id="937774"/>
    <lineage>
        <taxon>Bacteria</taxon>
        <taxon>Pseudomonadati</taxon>
        <taxon>Pseudomonadota</taxon>
        <taxon>Betaproteobacteria</taxon>
        <taxon>Burkholderiales</taxon>
        <taxon>Alcaligenaceae</taxon>
        <taxon>Taylorella</taxon>
    </lineage>
</organism>
<evidence type="ECO:0000313" key="15">
    <source>
        <dbReference type="EMBL" id="ADU91226.1"/>
    </source>
</evidence>
<evidence type="ECO:0000256" key="8">
    <source>
        <dbReference type="ARBA" id="ARBA00022842"/>
    </source>
</evidence>
<protein>
    <recommendedName>
        <fullName evidence="13 14">Crossover junction endodeoxyribonuclease RuvC</fullName>
        <ecNumber evidence="13 14">3.1.21.10</ecNumber>
    </recommendedName>
    <alternativeName>
        <fullName evidence="13">Holliday junction nuclease RuvC</fullName>
    </alternativeName>
    <alternativeName>
        <fullName evidence="13">Holliday junction resolvase RuvC</fullName>
    </alternativeName>
</protein>
<keyword evidence="8 13" id="KW-0460">Magnesium</keyword>
<comment type="function">
    <text evidence="13">The RuvA-RuvB-RuvC complex processes Holliday junction (HJ) DNA during genetic recombination and DNA repair. Endonuclease that resolves HJ intermediates. Cleaves cruciform DNA by making single-stranded nicks across the HJ at symmetrical positions within the homologous arms, yielding a 5'-phosphate and a 3'-hydroxyl group; requires a central core of homology in the junction. The consensus cleavage sequence is 5'-(A/T)TT(C/G)-3'. Cleavage occurs on the 3'-side of the TT dinucleotide at the point of strand exchange. HJ branch migration catalyzed by RuvA-RuvB allows RuvC to scan DNA until it finds its consensus sequence, where it cleaves and resolves the cruciform DNA.</text>
</comment>
<dbReference type="GO" id="GO:0048476">
    <property type="term" value="C:Holliday junction resolvase complex"/>
    <property type="evidence" value="ECO:0007669"/>
    <property type="project" value="UniProtKB-UniRule"/>
</dbReference>
<comment type="similarity">
    <text evidence="1 13">Belongs to the RuvC family.</text>
</comment>
<feature type="binding site" evidence="13">
    <location>
        <position position="68"/>
    </location>
    <ligand>
        <name>Mg(2+)</name>
        <dbReference type="ChEBI" id="CHEBI:18420"/>
        <label>2</label>
    </ligand>
</feature>
<evidence type="ECO:0000256" key="7">
    <source>
        <dbReference type="ARBA" id="ARBA00022801"/>
    </source>
</evidence>
<keyword evidence="3 13" id="KW-0540">Nuclease</keyword>
<accession>A0A654KH94</accession>
<dbReference type="InterPro" id="IPR002176">
    <property type="entry name" value="X-over_junc_endoDNase_RuvC"/>
</dbReference>
<evidence type="ECO:0000256" key="1">
    <source>
        <dbReference type="ARBA" id="ARBA00009518"/>
    </source>
</evidence>
<dbReference type="GO" id="GO:0003677">
    <property type="term" value="F:DNA binding"/>
    <property type="evidence" value="ECO:0007669"/>
    <property type="project" value="UniProtKB-KW"/>
</dbReference>
<feature type="active site" evidence="13">
    <location>
        <position position="140"/>
    </location>
</feature>
<dbReference type="PRINTS" id="PR00696">
    <property type="entry name" value="RSOLVASERUVC"/>
</dbReference>